<accession>A0A7K2IRH9</accession>
<evidence type="ECO:0000313" key="3">
    <source>
        <dbReference type="Proteomes" id="UP000467124"/>
    </source>
</evidence>
<name>A0A7K2IRH9_9ACTN</name>
<feature type="compositionally biased region" description="Pro residues" evidence="1">
    <location>
        <begin position="109"/>
        <end position="127"/>
    </location>
</feature>
<dbReference type="AlphaFoldDB" id="A0A7K2IRH9"/>
<dbReference type="RefSeq" id="WP_202423595.1">
    <property type="nucleotide sequence ID" value="NZ_WWHY01000001.1"/>
</dbReference>
<sequence length="169" mass="17890">MNHGLGVRDRLHDHVALDEIELYAEVLIAVADVDRRLSLVEIDRVLGLGTGSAPEETGETVHVSARAPKPRPRPQAPAPRDPDPETPRGSGPDHPDRPPTMRGPFSQDSPPPRPPAPRSAEPPPPSGSSPRVPLDRLPTPAAPGLPRVIPGPAGGLRGPLLLHVLTRGL</sequence>
<feature type="compositionally biased region" description="Basic and acidic residues" evidence="1">
    <location>
        <begin position="80"/>
        <end position="99"/>
    </location>
</feature>
<feature type="region of interest" description="Disordered" evidence="1">
    <location>
        <begin position="49"/>
        <end position="156"/>
    </location>
</feature>
<organism evidence="2 3">
    <name type="scientific">Nocardiopsis alba</name>
    <dbReference type="NCBI Taxonomy" id="53437"/>
    <lineage>
        <taxon>Bacteria</taxon>
        <taxon>Bacillati</taxon>
        <taxon>Actinomycetota</taxon>
        <taxon>Actinomycetes</taxon>
        <taxon>Streptosporangiales</taxon>
        <taxon>Nocardiopsidaceae</taxon>
        <taxon>Nocardiopsis</taxon>
    </lineage>
</organism>
<gene>
    <name evidence="2" type="ORF">GTW20_09985</name>
</gene>
<reference evidence="2 3" key="1">
    <citation type="journal article" date="2019" name="Nat. Commun.">
        <title>The antimicrobial potential of Streptomyces from insect microbiomes.</title>
        <authorList>
            <person name="Chevrette M.G."/>
            <person name="Carlson C.M."/>
            <person name="Ortega H.E."/>
            <person name="Thomas C."/>
            <person name="Ananiev G.E."/>
            <person name="Barns K.J."/>
            <person name="Book A.J."/>
            <person name="Cagnazzo J."/>
            <person name="Carlos C."/>
            <person name="Flanigan W."/>
            <person name="Grubbs K.J."/>
            <person name="Horn H.A."/>
            <person name="Hoffmann F.M."/>
            <person name="Klassen J.L."/>
            <person name="Knack J.J."/>
            <person name="Lewin G.R."/>
            <person name="McDonald B.R."/>
            <person name="Muller L."/>
            <person name="Melo W.G.P."/>
            <person name="Pinto-Tomas A.A."/>
            <person name="Schmitz A."/>
            <person name="Wendt-Pienkowski E."/>
            <person name="Wildman S."/>
            <person name="Zhao M."/>
            <person name="Zhang F."/>
            <person name="Bugni T.S."/>
            <person name="Andes D.R."/>
            <person name="Pupo M.T."/>
            <person name="Currie C.R."/>
        </authorList>
    </citation>
    <scope>NUCLEOTIDE SEQUENCE [LARGE SCALE GENOMIC DNA]</scope>
    <source>
        <strain evidence="2 3">SID5840</strain>
    </source>
</reference>
<evidence type="ECO:0000313" key="2">
    <source>
        <dbReference type="EMBL" id="MYR32592.1"/>
    </source>
</evidence>
<proteinExistence type="predicted"/>
<evidence type="ECO:0000256" key="1">
    <source>
        <dbReference type="SAM" id="MobiDB-lite"/>
    </source>
</evidence>
<comment type="caution">
    <text evidence="2">The sequence shown here is derived from an EMBL/GenBank/DDBJ whole genome shotgun (WGS) entry which is preliminary data.</text>
</comment>
<protein>
    <submittedName>
        <fullName evidence="2">Uncharacterized protein</fullName>
    </submittedName>
</protein>
<dbReference type="Proteomes" id="UP000467124">
    <property type="component" value="Unassembled WGS sequence"/>
</dbReference>
<dbReference type="EMBL" id="WWHY01000001">
    <property type="protein sequence ID" value="MYR32592.1"/>
    <property type="molecule type" value="Genomic_DNA"/>
</dbReference>